<accession>A0A837GBN6</accession>
<dbReference type="RefSeq" id="WP_045985268.1">
    <property type="nucleotide sequence ID" value="NZ_CP063051.1"/>
</dbReference>
<proteinExistence type="predicted"/>
<gene>
    <name evidence="1" type="ORF">TW71_05710</name>
</gene>
<reference evidence="1" key="1">
    <citation type="journal article" date="2015" name="BMC Genomics">
        <title>Genome mining reveals unlocked bioactive potential of marine Gram-negative bacteria.</title>
        <authorList>
            <person name="Machado H."/>
            <person name="Sonnenschein E.C."/>
            <person name="Melchiorsen J."/>
            <person name="Gram L."/>
        </authorList>
    </citation>
    <scope>NUCLEOTIDE SEQUENCE</scope>
    <source>
        <strain evidence="1">S2052</strain>
    </source>
</reference>
<protein>
    <submittedName>
        <fullName evidence="1">Uncharacterized protein</fullName>
    </submittedName>
</protein>
<dbReference type="AlphaFoldDB" id="A0A837GBN6"/>
<evidence type="ECO:0000313" key="1">
    <source>
        <dbReference type="EMBL" id="KJY76067.1"/>
    </source>
</evidence>
<dbReference type="EMBL" id="JXXR01000004">
    <property type="protein sequence ID" value="KJY76067.1"/>
    <property type="molecule type" value="Genomic_DNA"/>
</dbReference>
<sequence length="173" mass="20001">MPRTKGTSPDVIYSRVKAAIKMLTDQKDMQLKSKHGKPKLKGRYTAKDIARVSGCSERLVCNLVNGSSHWWEKLREEGVRPNYWGLRLNAYGSLRHFKACALNEYQWRKKVKAIKPKEYARLKRQLLQDCASLSDLNPSNVAYRCKLQLMYVKLKGWDAERACKAIKNKKKGK</sequence>
<organism evidence="1">
    <name type="scientific">Vibrio coralliilyticus</name>
    <dbReference type="NCBI Taxonomy" id="190893"/>
    <lineage>
        <taxon>Bacteria</taxon>
        <taxon>Pseudomonadati</taxon>
        <taxon>Pseudomonadota</taxon>
        <taxon>Gammaproteobacteria</taxon>
        <taxon>Vibrionales</taxon>
        <taxon>Vibrionaceae</taxon>
        <taxon>Vibrio</taxon>
    </lineage>
</organism>
<comment type="caution">
    <text evidence="1">The sequence shown here is derived from an EMBL/GenBank/DDBJ whole genome shotgun (WGS) entry which is preliminary data.</text>
</comment>
<name>A0A837GBN6_9VIBR</name>